<organism evidence="1 2">
    <name type="scientific">Bacteroides cellulosilyticus</name>
    <dbReference type="NCBI Taxonomy" id="246787"/>
    <lineage>
        <taxon>Bacteria</taxon>
        <taxon>Pseudomonadati</taxon>
        <taxon>Bacteroidota</taxon>
        <taxon>Bacteroidia</taxon>
        <taxon>Bacteroidales</taxon>
        <taxon>Bacteroidaceae</taxon>
        <taxon>Bacteroides</taxon>
    </lineage>
</organism>
<proteinExistence type="predicted"/>
<protein>
    <submittedName>
        <fullName evidence="1">Uncharacterized protein</fullName>
    </submittedName>
</protein>
<dbReference type="PATRIC" id="fig|246787.4.peg.4821"/>
<reference evidence="1 2" key="1">
    <citation type="journal article" date="2015" name="Science">
        <title>Genetic determinants of in vivo fitness and diet responsiveness in multiple human gut Bacteroides.</title>
        <authorList>
            <person name="Wu M."/>
            <person name="McNulty N.P."/>
            <person name="Rodionov D.A."/>
            <person name="Khoroshkin M.S."/>
            <person name="Griffin N.W."/>
            <person name="Cheng J."/>
            <person name="Latreille P."/>
            <person name="Kerstetter R.A."/>
            <person name="Terrapon N."/>
            <person name="Henrissat B."/>
            <person name="Osterman A.L."/>
            <person name="Gordon J.I."/>
        </authorList>
    </citation>
    <scope>NUCLEOTIDE SEQUENCE [LARGE SCALE GENOMIC DNA]</scope>
    <source>
        <strain evidence="1 2">WH2</strain>
    </source>
</reference>
<dbReference type="EMBL" id="CP012801">
    <property type="protein sequence ID" value="ALJ61879.1"/>
    <property type="molecule type" value="Genomic_DNA"/>
</dbReference>
<accession>A0A0P0FVI1</accession>
<dbReference type="Proteomes" id="UP000061809">
    <property type="component" value="Chromosome"/>
</dbReference>
<dbReference type="KEGG" id="bcel:BcellWH2_04665"/>
<evidence type="ECO:0000313" key="1">
    <source>
        <dbReference type="EMBL" id="ALJ61879.1"/>
    </source>
</evidence>
<dbReference type="AlphaFoldDB" id="A0A0P0FVI1"/>
<evidence type="ECO:0000313" key="2">
    <source>
        <dbReference type="Proteomes" id="UP000061809"/>
    </source>
</evidence>
<sequence>MKNPIGFGRKSEENVSGLKYFEQLFCRLVYYKRIQKGEISNC</sequence>
<gene>
    <name evidence="1" type="ORF">BcellWH2_04665</name>
</gene>
<name>A0A0P0FVI1_9BACE</name>